<dbReference type="GO" id="GO:0005886">
    <property type="term" value="C:plasma membrane"/>
    <property type="evidence" value="ECO:0007669"/>
    <property type="project" value="UniProtKB-SubCell"/>
</dbReference>
<keyword evidence="7 9" id="KW-0811">Translocation</keyword>
<keyword evidence="2 9" id="KW-0813">Transport</keyword>
<gene>
    <name evidence="9 10" type="primary">secE</name>
    <name evidence="10" type="ORF">ENX73_03550</name>
</gene>
<keyword evidence="6 9" id="KW-1133">Transmembrane helix</keyword>
<keyword evidence="4 9" id="KW-0812">Transmembrane</keyword>
<organism evidence="10">
    <name type="scientific">Mesoaciditoga lauensis</name>
    <dbReference type="NCBI Taxonomy" id="1495039"/>
    <lineage>
        <taxon>Bacteria</taxon>
        <taxon>Thermotogati</taxon>
        <taxon>Thermotogota</taxon>
        <taxon>Thermotogae</taxon>
        <taxon>Mesoaciditogales</taxon>
        <taxon>Mesoaciditogaceae</taxon>
        <taxon>Mesoaciditoga</taxon>
    </lineage>
</organism>
<dbReference type="InterPro" id="IPR001901">
    <property type="entry name" value="Translocase_SecE/Sec61-g"/>
</dbReference>
<dbReference type="Gene3D" id="1.20.5.1030">
    <property type="entry name" value="Preprotein translocase secy subunit"/>
    <property type="match status" value="1"/>
</dbReference>
<dbReference type="PANTHER" id="PTHR33910">
    <property type="entry name" value="PROTEIN TRANSLOCASE SUBUNIT SECE"/>
    <property type="match status" value="1"/>
</dbReference>
<dbReference type="GO" id="GO:0008320">
    <property type="term" value="F:protein transmembrane transporter activity"/>
    <property type="evidence" value="ECO:0007669"/>
    <property type="project" value="UniProtKB-UniRule"/>
</dbReference>
<dbReference type="NCBIfam" id="TIGR00964">
    <property type="entry name" value="secE_bact"/>
    <property type="match status" value="1"/>
</dbReference>
<evidence type="ECO:0000313" key="10">
    <source>
        <dbReference type="EMBL" id="HGE75181.1"/>
    </source>
</evidence>
<protein>
    <recommendedName>
        <fullName evidence="9">Protein translocase subunit SecE</fullName>
    </recommendedName>
</protein>
<comment type="subcellular location">
    <subcellularLocation>
        <location evidence="9">Cell membrane</location>
        <topology evidence="9">Single-pass membrane protein</topology>
    </subcellularLocation>
    <subcellularLocation>
        <location evidence="1">Membrane</location>
    </subcellularLocation>
</comment>
<dbReference type="GO" id="GO:0009306">
    <property type="term" value="P:protein secretion"/>
    <property type="evidence" value="ECO:0007669"/>
    <property type="project" value="UniProtKB-UniRule"/>
</dbReference>
<evidence type="ECO:0000256" key="9">
    <source>
        <dbReference type="HAMAP-Rule" id="MF_00422"/>
    </source>
</evidence>
<sequence>MADVGKFVREVKSEAQKTNWPTRTKLFSSAGIVLLILVVTGVYFWLLDLGFSNLTTWLLSALGVR</sequence>
<evidence type="ECO:0000256" key="5">
    <source>
        <dbReference type="ARBA" id="ARBA00022927"/>
    </source>
</evidence>
<name>A0A7V3VT70_9BACT</name>
<evidence type="ECO:0000256" key="4">
    <source>
        <dbReference type="ARBA" id="ARBA00022692"/>
    </source>
</evidence>
<dbReference type="GO" id="GO:0006605">
    <property type="term" value="P:protein targeting"/>
    <property type="evidence" value="ECO:0007669"/>
    <property type="project" value="UniProtKB-UniRule"/>
</dbReference>
<dbReference type="EMBL" id="DTPE01000151">
    <property type="protein sequence ID" value="HGE75181.1"/>
    <property type="molecule type" value="Genomic_DNA"/>
</dbReference>
<dbReference type="InterPro" id="IPR038379">
    <property type="entry name" value="SecE_sf"/>
</dbReference>
<accession>A0A7V3VT70</accession>
<evidence type="ECO:0000256" key="7">
    <source>
        <dbReference type="ARBA" id="ARBA00023010"/>
    </source>
</evidence>
<dbReference type="PANTHER" id="PTHR33910:SF1">
    <property type="entry name" value="PROTEIN TRANSLOCASE SUBUNIT SECE"/>
    <property type="match status" value="1"/>
</dbReference>
<comment type="subunit">
    <text evidence="9">Component of the Sec protein translocase complex. Heterotrimer consisting of SecY, SecE and SecG subunits. The heterotrimers can form oligomers, although 1 heterotrimer is thought to be able to translocate proteins. Interacts with the ribosome. Interacts with SecDF, and other proteins may be involved. Interacts with SecA.</text>
</comment>
<dbReference type="InterPro" id="IPR005807">
    <property type="entry name" value="SecE_bac"/>
</dbReference>
<keyword evidence="5 9" id="KW-0653">Protein transport</keyword>
<comment type="caution">
    <text evidence="10">The sequence shown here is derived from an EMBL/GenBank/DDBJ whole genome shotgun (WGS) entry which is preliminary data.</text>
</comment>
<keyword evidence="8 9" id="KW-0472">Membrane</keyword>
<feature type="transmembrane region" description="Helical" evidence="9">
    <location>
        <begin position="26"/>
        <end position="46"/>
    </location>
</feature>
<evidence type="ECO:0000256" key="1">
    <source>
        <dbReference type="ARBA" id="ARBA00004370"/>
    </source>
</evidence>
<dbReference type="HAMAP" id="MF_00422">
    <property type="entry name" value="SecE"/>
    <property type="match status" value="1"/>
</dbReference>
<dbReference type="Pfam" id="PF00584">
    <property type="entry name" value="SecE"/>
    <property type="match status" value="1"/>
</dbReference>
<reference evidence="10" key="1">
    <citation type="journal article" date="2020" name="mSystems">
        <title>Genome- and Community-Level Interaction Insights into Carbon Utilization and Element Cycling Functions of Hydrothermarchaeota in Hydrothermal Sediment.</title>
        <authorList>
            <person name="Zhou Z."/>
            <person name="Liu Y."/>
            <person name="Xu W."/>
            <person name="Pan J."/>
            <person name="Luo Z.H."/>
            <person name="Li M."/>
        </authorList>
    </citation>
    <scope>NUCLEOTIDE SEQUENCE [LARGE SCALE GENOMIC DNA]</scope>
    <source>
        <strain evidence="10">SpSt-966</strain>
    </source>
</reference>
<evidence type="ECO:0000256" key="2">
    <source>
        <dbReference type="ARBA" id="ARBA00022448"/>
    </source>
</evidence>
<dbReference type="GO" id="GO:0043952">
    <property type="term" value="P:protein transport by the Sec complex"/>
    <property type="evidence" value="ECO:0007669"/>
    <property type="project" value="UniProtKB-UniRule"/>
</dbReference>
<evidence type="ECO:0000256" key="3">
    <source>
        <dbReference type="ARBA" id="ARBA00022475"/>
    </source>
</evidence>
<proteinExistence type="inferred from homology"/>
<evidence type="ECO:0000256" key="8">
    <source>
        <dbReference type="ARBA" id="ARBA00023136"/>
    </source>
</evidence>
<evidence type="ECO:0000256" key="6">
    <source>
        <dbReference type="ARBA" id="ARBA00022989"/>
    </source>
</evidence>
<comment type="function">
    <text evidence="9">Essential subunit of the Sec protein translocation channel SecYEG. Clamps together the 2 halves of SecY. May contact the channel plug during translocation.</text>
</comment>
<comment type="similarity">
    <text evidence="9">Belongs to the SecE/SEC61-gamma family.</text>
</comment>
<dbReference type="GO" id="GO:0065002">
    <property type="term" value="P:intracellular protein transmembrane transport"/>
    <property type="evidence" value="ECO:0007669"/>
    <property type="project" value="UniProtKB-UniRule"/>
</dbReference>
<keyword evidence="3 9" id="KW-1003">Cell membrane</keyword>
<dbReference type="AlphaFoldDB" id="A0A7V3VT70"/>